<dbReference type="GO" id="GO:0009401">
    <property type="term" value="P:phosphoenolpyruvate-dependent sugar phosphotransferase system"/>
    <property type="evidence" value="ECO:0007669"/>
    <property type="project" value="InterPro"/>
</dbReference>
<dbReference type="RefSeq" id="WP_136953329.1">
    <property type="nucleotide sequence ID" value="NZ_CP039712.1"/>
</dbReference>
<proteinExistence type="predicted"/>
<dbReference type="SUPFAM" id="SSF46973">
    <property type="entry name" value="Enzyme IIa from lactose specific PTS, IIa-lac"/>
    <property type="match status" value="1"/>
</dbReference>
<dbReference type="Gene3D" id="1.20.58.80">
    <property type="entry name" value="Phosphotransferase system, lactose/cellobiose-type IIA subunit"/>
    <property type="match status" value="1"/>
</dbReference>
<organism evidence="1 2">
    <name type="scientific">Vagococcus zengguangii</name>
    <dbReference type="NCBI Taxonomy" id="2571750"/>
    <lineage>
        <taxon>Bacteria</taxon>
        <taxon>Bacillati</taxon>
        <taxon>Bacillota</taxon>
        <taxon>Bacilli</taxon>
        <taxon>Lactobacillales</taxon>
        <taxon>Enterococcaceae</taxon>
        <taxon>Vagococcus</taxon>
    </lineage>
</organism>
<accession>A0A4D7CQX9</accession>
<sequence length="100" mass="11368">MSMRIILTIADVRDQLNQALDLALEKDFVKSNHCLHESQKIMNLAIEMSESIVAHNQLNEKLSLDFLKTISEMITASQKDVESMAKLLPVLEEKFLSPIK</sequence>
<evidence type="ECO:0000313" key="1">
    <source>
        <dbReference type="EMBL" id="QCI86498.1"/>
    </source>
</evidence>
<name>A0A4D7CQX9_9ENTE</name>
<dbReference type="EMBL" id="CP039712">
    <property type="protein sequence ID" value="QCI86498.1"/>
    <property type="molecule type" value="Genomic_DNA"/>
</dbReference>
<dbReference type="InterPro" id="IPR036542">
    <property type="entry name" value="PTS_IIA_lac/cel_sf"/>
</dbReference>
<dbReference type="AlphaFoldDB" id="A0A4D7CQX9"/>
<reference evidence="1 2" key="1">
    <citation type="submission" date="2019-04" db="EMBL/GenBank/DDBJ databases">
        <title>Vagococcus sp. nov., isolated from faeces of yaks (Bos grunniens).</title>
        <authorList>
            <person name="Ge Y."/>
        </authorList>
    </citation>
    <scope>NUCLEOTIDE SEQUENCE [LARGE SCALE GENOMIC DNA]</scope>
    <source>
        <strain evidence="1 2">MN-17</strain>
    </source>
</reference>
<dbReference type="Proteomes" id="UP000298615">
    <property type="component" value="Chromosome"/>
</dbReference>
<dbReference type="KEGG" id="vao:FA707_05725"/>
<gene>
    <name evidence="1" type="ORF">FA707_05725</name>
</gene>
<protein>
    <submittedName>
        <fullName evidence="1">Uncharacterized protein</fullName>
    </submittedName>
</protein>
<evidence type="ECO:0000313" key="2">
    <source>
        <dbReference type="Proteomes" id="UP000298615"/>
    </source>
</evidence>
<keyword evidence="2" id="KW-1185">Reference proteome</keyword>